<dbReference type="AlphaFoldDB" id="F1Z3V2"/>
<keyword evidence="7" id="KW-1185">Reference proteome</keyword>
<feature type="binding site" evidence="5">
    <location>
        <position position="89"/>
    </location>
    <ligand>
        <name>Mg(2+)</name>
        <dbReference type="ChEBI" id="CHEBI:18420"/>
        <label>1</label>
        <note>catalytic</note>
    </ligand>
</feature>
<feature type="binding site" evidence="5">
    <location>
        <position position="213"/>
    </location>
    <ligand>
        <name>Mg(2+)</name>
        <dbReference type="ChEBI" id="CHEBI:18420"/>
        <label>1</label>
        <note>catalytic</note>
    </ligand>
</feature>
<dbReference type="EMBL" id="AEWJ01000013">
    <property type="protein sequence ID" value="EGD60724.1"/>
    <property type="molecule type" value="Genomic_DNA"/>
</dbReference>
<evidence type="ECO:0000256" key="5">
    <source>
        <dbReference type="PIRSR" id="PIRSR600760-2"/>
    </source>
</evidence>
<feature type="binding site" evidence="5">
    <location>
        <position position="92"/>
    </location>
    <ligand>
        <name>Mg(2+)</name>
        <dbReference type="ChEBI" id="CHEBI:18420"/>
        <label>1</label>
        <note>catalytic</note>
    </ligand>
</feature>
<dbReference type="HOGENOM" id="CLU_044118_6_0_5"/>
<proteinExistence type="inferred from homology"/>
<dbReference type="GO" id="GO:0046872">
    <property type="term" value="F:metal ion binding"/>
    <property type="evidence" value="ECO:0007669"/>
    <property type="project" value="UniProtKB-KW"/>
</dbReference>
<dbReference type="OrthoDB" id="9785695at2"/>
<dbReference type="GO" id="GO:0008934">
    <property type="term" value="F:inositol monophosphate 1-phosphatase activity"/>
    <property type="evidence" value="ECO:0007669"/>
    <property type="project" value="TreeGrafter"/>
</dbReference>
<comment type="similarity">
    <text evidence="1">Belongs to the inositol monophosphatase superfamily.</text>
</comment>
<dbReference type="GO" id="GO:0006020">
    <property type="term" value="P:inositol metabolic process"/>
    <property type="evidence" value="ECO:0007669"/>
    <property type="project" value="TreeGrafter"/>
</dbReference>
<sequence>MPLDDAVAALLRSVAAEVVMPSFRRLAEDDIAEKSPGEVVTRIDRLSEERLRTGLEALGTGARVIGEEACADDPALLAEAGKGLVWLVDPLDGTGNFASGHHPFGMMVALVADGVPQAAWMLDPVTDRLCHAERGKGATVSGQRVAAQGTGAPTPVAALATQFMAPDVRLRVAEEARRHFTLEPIPRCAAESYPRLVLGRNDMALFQRILPWDHAAGVLFVEEAGGVATHWDGSPYRVGGPAPGLLVAANRSAWDLAHAALFPVLQPIAPLDCLKAIAA</sequence>
<organism evidence="6 7">
    <name type="scientific">Novosphingobium nitrogenifigens DSM 19370</name>
    <dbReference type="NCBI Taxonomy" id="983920"/>
    <lineage>
        <taxon>Bacteria</taxon>
        <taxon>Pseudomonadati</taxon>
        <taxon>Pseudomonadota</taxon>
        <taxon>Alphaproteobacteria</taxon>
        <taxon>Sphingomonadales</taxon>
        <taxon>Sphingomonadaceae</taxon>
        <taxon>Novosphingobium</taxon>
    </lineage>
</organism>
<name>F1Z3V2_9SPHN</name>
<dbReference type="InterPro" id="IPR000760">
    <property type="entry name" value="Inositol_monophosphatase-like"/>
</dbReference>
<reference evidence="6 7" key="1">
    <citation type="journal article" date="2012" name="J. Bacteriol.">
        <title>Draft Genome Sequence of Novosphingobium nitrogenifigens Y88T.</title>
        <authorList>
            <person name="Strabala T.J."/>
            <person name="Macdonald L."/>
            <person name="Liu V."/>
            <person name="Smit A.M."/>
        </authorList>
    </citation>
    <scope>NUCLEOTIDE SEQUENCE [LARGE SCALE GENOMIC DNA]</scope>
    <source>
        <strain evidence="6 7">DSM 19370</strain>
    </source>
</reference>
<dbReference type="InterPro" id="IPR020583">
    <property type="entry name" value="Inositol_monoP_metal-BS"/>
</dbReference>
<comment type="caution">
    <text evidence="6">The sequence shown here is derived from an EMBL/GenBank/DDBJ whole genome shotgun (WGS) entry which is preliminary data.</text>
</comment>
<dbReference type="Pfam" id="PF00459">
    <property type="entry name" value="Inositol_P"/>
    <property type="match status" value="1"/>
</dbReference>
<keyword evidence="4 5" id="KW-0460">Magnesium</keyword>
<comment type="cofactor">
    <cofactor evidence="5">
        <name>Mg(2+)</name>
        <dbReference type="ChEBI" id="CHEBI:18420"/>
    </cofactor>
</comment>
<evidence type="ECO:0000256" key="3">
    <source>
        <dbReference type="ARBA" id="ARBA00022801"/>
    </source>
</evidence>
<dbReference type="PANTHER" id="PTHR20854:SF4">
    <property type="entry name" value="INOSITOL-1-MONOPHOSPHATASE-RELATED"/>
    <property type="match status" value="1"/>
</dbReference>
<feature type="binding site" evidence="5">
    <location>
        <position position="67"/>
    </location>
    <ligand>
        <name>Mg(2+)</name>
        <dbReference type="ChEBI" id="CHEBI:18420"/>
        <label>1</label>
        <note>catalytic</note>
    </ligand>
</feature>
<evidence type="ECO:0000313" key="6">
    <source>
        <dbReference type="EMBL" id="EGD60724.1"/>
    </source>
</evidence>
<gene>
    <name evidence="6" type="ORF">Y88_1805</name>
</gene>
<protein>
    <submittedName>
        <fullName evidence="6">Inositol monophosphatase</fullName>
    </submittedName>
</protein>
<dbReference type="PRINTS" id="PR00377">
    <property type="entry name" value="IMPHPHTASES"/>
</dbReference>
<dbReference type="PANTHER" id="PTHR20854">
    <property type="entry name" value="INOSITOL MONOPHOSPHATASE"/>
    <property type="match status" value="1"/>
</dbReference>
<keyword evidence="3" id="KW-0378">Hydrolase</keyword>
<accession>F1Z3V2</accession>
<evidence type="ECO:0000313" key="7">
    <source>
        <dbReference type="Proteomes" id="UP000004728"/>
    </source>
</evidence>
<feature type="binding site" evidence="5">
    <location>
        <position position="91"/>
    </location>
    <ligand>
        <name>Mg(2+)</name>
        <dbReference type="ChEBI" id="CHEBI:18420"/>
        <label>1</label>
        <note>catalytic</note>
    </ligand>
</feature>
<dbReference type="eggNOG" id="COG0483">
    <property type="taxonomic scope" value="Bacteria"/>
</dbReference>
<dbReference type="InParanoid" id="F1Z3V2"/>
<dbReference type="Gene3D" id="3.30.540.10">
    <property type="entry name" value="Fructose-1,6-Bisphosphatase, subunit A, domain 1"/>
    <property type="match status" value="1"/>
</dbReference>
<evidence type="ECO:0000256" key="1">
    <source>
        <dbReference type="ARBA" id="ARBA00009759"/>
    </source>
</evidence>
<evidence type="ECO:0000256" key="2">
    <source>
        <dbReference type="ARBA" id="ARBA00022723"/>
    </source>
</evidence>
<dbReference type="Proteomes" id="UP000004728">
    <property type="component" value="Unassembled WGS sequence"/>
</dbReference>
<dbReference type="STRING" id="983920.Y88_1805"/>
<dbReference type="Gene3D" id="3.40.190.80">
    <property type="match status" value="1"/>
</dbReference>
<evidence type="ECO:0000256" key="4">
    <source>
        <dbReference type="ARBA" id="ARBA00022842"/>
    </source>
</evidence>
<dbReference type="RefSeq" id="WP_008068694.1">
    <property type="nucleotide sequence ID" value="NZ_AQWK01000010.1"/>
</dbReference>
<dbReference type="PROSITE" id="PS00629">
    <property type="entry name" value="IMP_1"/>
    <property type="match status" value="1"/>
</dbReference>
<dbReference type="SUPFAM" id="SSF56655">
    <property type="entry name" value="Carbohydrate phosphatase"/>
    <property type="match status" value="1"/>
</dbReference>
<keyword evidence="2 5" id="KW-0479">Metal-binding</keyword>
<dbReference type="GO" id="GO:0007165">
    <property type="term" value="P:signal transduction"/>
    <property type="evidence" value="ECO:0007669"/>
    <property type="project" value="TreeGrafter"/>
</dbReference>